<evidence type="ECO:0000313" key="1">
    <source>
        <dbReference type="EMBL" id="MBC8539306.1"/>
    </source>
</evidence>
<evidence type="ECO:0000313" key="2">
    <source>
        <dbReference type="Proteomes" id="UP000617951"/>
    </source>
</evidence>
<proteinExistence type="predicted"/>
<name>A0A926DK45_9FIRM</name>
<sequence>MNTKQPAPPEWFKLDNAAKIYPAAKSRNWTALFRLSATLTEPVDPAILHEAQKSTLKRFPSFALKLRRGMFWYYLERMEGEPALQQDVANPCVRMDLRENRGFMFRVRYHENRIAVEIFHVLTDGTGGLCFLKTLVAEYLRLRYGAAIPRSAEILDCSQPPRAGELEDSFLKYARSVSRSRKESVAYRITGTPEDPHYMNITTGLLPAQAVIDQAKSRGVSVNDFLTAVLIQCVYQMQQKEHSRRRRMQPVKVCVPINLRKFYPTHTLRNFASYVNPGIEPRYGEYSFDEILTAVRHYMGLEATEKMLNAKMSTNVNTERNKALRAAPLFIKKPTMKLAFLLNGDRNASTILSNLGYAVLPDEMAKYVTRLDFLLGSLSLNRVTCACISYQGTMCINFTRAIKEPTLERLFFTTLVQMGIPVTIESNQRY</sequence>
<keyword evidence="2" id="KW-1185">Reference proteome</keyword>
<accession>A0A926DK45</accession>
<dbReference type="AlphaFoldDB" id="A0A926DK45"/>
<comment type="caution">
    <text evidence="1">The sequence shown here is derived from an EMBL/GenBank/DDBJ whole genome shotgun (WGS) entry which is preliminary data.</text>
</comment>
<reference evidence="1" key="1">
    <citation type="submission" date="2020-08" db="EMBL/GenBank/DDBJ databases">
        <title>Genome public.</title>
        <authorList>
            <person name="Liu C."/>
            <person name="Sun Q."/>
        </authorList>
    </citation>
    <scope>NUCLEOTIDE SEQUENCE</scope>
    <source>
        <strain evidence="1">NSJ-63</strain>
    </source>
</reference>
<gene>
    <name evidence="1" type="ORF">H8693_10250</name>
</gene>
<organism evidence="1 2">
    <name type="scientific">Guopingia tenuis</name>
    <dbReference type="NCBI Taxonomy" id="2763656"/>
    <lineage>
        <taxon>Bacteria</taxon>
        <taxon>Bacillati</taxon>
        <taxon>Bacillota</taxon>
        <taxon>Clostridia</taxon>
        <taxon>Christensenellales</taxon>
        <taxon>Christensenellaceae</taxon>
        <taxon>Guopingia</taxon>
    </lineage>
</organism>
<protein>
    <submittedName>
        <fullName evidence="1">Alcohol acetyltransferase</fullName>
    </submittedName>
</protein>
<dbReference type="Proteomes" id="UP000617951">
    <property type="component" value="Unassembled WGS sequence"/>
</dbReference>
<dbReference type="RefSeq" id="WP_178621937.1">
    <property type="nucleotide sequence ID" value="NZ_JACRSS010000006.1"/>
</dbReference>
<dbReference type="EMBL" id="JACRSS010000006">
    <property type="protein sequence ID" value="MBC8539306.1"/>
    <property type="molecule type" value="Genomic_DNA"/>
</dbReference>